<evidence type="ECO:0000313" key="4">
    <source>
        <dbReference type="EMBL" id="MBB5336908.1"/>
    </source>
</evidence>
<feature type="binding site" evidence="3">
    <location>
        <position position="102"/>
    </location>
    <ligand>
        <name>Zn(2+)</name>
        <dbReference type="ChEBI" id="CHEBI:29105"/>
        <label>2</label>
    </ligand>
</feature>
<name>A0A840UQC2_9FIRM</name>
<dbReference type="Gene3D" id="3.40.630.10">
    <property type="entry name" value="Zn peptidases"/>
    <property type="match status" value="1"/>
</dbReference>
<keyword evidence="3" id="KW-0479">Metal-binding</keyword>
<dbReference type="AlphaFoldDB" id="A0A840UQC2"/>
<keyword evidence="5" id="KW-1185">Reference proteome</keyword>
<evidence type="ECO:0000256" key="2">
    <source>
        <dbReference type="ARBA" id="ARBA00022801"/>
    </source>
</evidence>
<proteinExistence type="inferred from homology"/>
<feature type="binding site" evidence="3">
    <location>
        <position position="102"/>
    </location>
    <ligand>
        <name>Zn(2+)</name>
        <dbReference type="ChEBI" id="CHEBI:29105"/>
        <label>1</label>
    </ligand>
</feature>
<protein>
    <submittedName>
        <fullName evidence="4">N-carbamoyl-L-amino-acid hydrolase</fullName>
        <ecNumber evidence="4">3.5.1.87</ecNumber>
    </submittedName>
</protein>
<evidence type="ECO:0000313" key="5">
    <source>
        <dbReference type="Proteomes" id="UP000559117"/>
    </source>
</evidence>
<organism evidence="4 5">
    <name type="scientific">Pectinatus brassicae</name>
    <dbReference type="NCBI Taxonomy" id="862415"/>
    <lineage>
        <taxon>Bacteria</taxon>
        <taxon>Bacillati</taxon>
        <taxon>Bacillota</taxon>
        <taxon>Negativicutes</taxon>
        <taxon>Selenomonadales</taxon>
        <taxon>Selenomonadaceae</taxon>
        <taxon>Pectinatus</taxon>
    </lineage>
</organism>
<dbReference type="SUPFAM" id="SSF55031">
    <property type="entry name" value="Bacterial exopeptidase dimerisation domain"/>
    <property type="match status" value="1"/>
</dbReference>
<dbReference type="PIRSF" id="PIRSF001235">
    <property type="entry name" value="Amidase_carbamoylase"/>
    <property type="match status" value="1"/>
</dbReference>
<sequence>MAQSTEILTKAELTWKESAKDVIADLRELASLTSDKDGAHRVAWTPVWDKAQEWFKAKMKAEGAEIIVDSANSVWAKIEGETDEAVVIGSHLDCVPNGGWLDGALGVVSGMGALKRYGKNGKKPKKTLYIVSWADEEGARFGRSCIGSSAVSGALDIDEAAKLKDNDGVSFLEAIGRYNLDIKDFPKAREEFLARNIKSYLEIHIEQAPVLESQGKSVACVYGITGCERQYITFTGQPAHSGSPIYMRRDAFLAAAQASLAFREIAKKYEAYCTVGKVKVEPDIVTIFPGKCTISLDQRCIDGDTLKKMYQEAIDACHTAAKDNNVEVEFESVWSIPPTIFDEHLAELCKDAVKEETGERTSMYSGPLHDAAEIAKFVPSIMMFAMSTNGLSHCKEEDTPDKDLELAIAAFLRMTEKVVNE</sequence>
<dbReference type="EMBL" id="JACHFH010000027">
    <property type="protein sequence ID" value="MBB5336908.1"/>
    <property type="molecule type" value="Genomic_DNA"/>
</dbReference>
<dbReference type="PANTHER" id="PTHR32494:SF5">
    <property type="entry name" value="ALLANTOATE AMIDOHYDROLASE"/>
    <property type="match status" value="1"/>
</dbReference>
<dbReference type="Pfam" id="PF01546">
    <property type="entry name" value="Peptidase_M20"/>
    <property type="match status" value="1"/>
</dbReference>
<dbReference type="PANTHER" id="PTHR32494">
    <property type="entry name" value="ALLANTOATE DEIMINASE-RELATED"/>
    <property type="match status" value="1"/>
</dbReference>
<dbReference type="GO" id="GO:0050538">
    <property type="term" value="F:N-carbamoyl-L-amino-acid hydrolase activity"/>
    <property type="evidence" value="ECO:0007669"/>
    <property type="project" value="UniProtKB-EC"/>
</dbReference>
<gene>
    <name evidence="4" type="ORF">HNR32_002063</name>
</gene>
<dbReference type="RefSeq" id="WP_183862275.1">
    <property type="nucleotide sequence ID" value="NZ_JACHFH010000027.1"/>
</dbReference>
<dbReference type="Gene3D" id="3.30.70.360">
    <property type="match status" value="1"/>
</dbReference>
<dbReference type="NCBIfam" id="TIGR01879">
    <property type="entry name" value="hydantase"/>
    <property type="match status" value="1"/>
</dbReference>
<dbReference type="Proteomes" id="UP000559117">
    <property type="component" value="Unassembled WGS sequence"/>
</dbReference>
<keyword evidence="3" id="KW-0862">Zinc</keyword>
<feature type="binding site" evidence="3">
    <location>
        <position position="204"/>
    </location>
    <ligand>
        <name>Zn(2+)</name>
        <dbReference type="ChEBI" id="CHEBI:29105"/>
        <label>1</label>
    </ligand>
</feature>
<comment type="cofactor">
    <cofactor evidence="3">
        <name>Zn(2+)</name>
        <dbReference type="ChEBI" id="CHEBI:29105"/>
    </cofactor>
    <text evidence="3">Binds 2 Zn(2+) ions per subunit.</text>
</comment>
<keyword evidence="2 4" id="KW-0378">Hydrolase</keyword>
<feature type="binding site" evidence="3">
    <location>
        <position position="137"/>
    </location>
    <ligand>
        <name>Zn(2+)</name>
        <dbReference type="ChEBI" id="CHEBI:29105"/>
        <label>2</label>
    </ligand>
</feature>
<accession>A0A840UQC2</accession>
<dbReference type="InterPro" id="IPR002933">
    <property type="entry name" value="Peptidase_M20"/>
</dbReference>
<evidence type="ECO:0000256" key="1">
    <source>
        <dbReference type="ARBA" id="ARBA00006153"/>
    </source>
</evidence>
<comment type="caution">
    <text evidence="4">The sequence shown here is derived from an EMBL/GenBank/DDBJ whole genome shotgun (WGS) entry which is preliminary data.</text>
</comment>
<feature type="binding site" evidence="3">
    <location>
        <position position="91"/>
    </location>
    <ligand>
        <name>Zn(2+)</name>
        <dbReference type="ChEBI" id="CHEBI:29105"/>
        <label>1</label>
    </ligand>
</feature>
<feature type="binding site" evidence="3">
    <location>
        <position position="393"/>
    </location>
    <ligand>
        <name>Zn(2+)</name>
        <dbReference type="ChEBI" id="CHEBI:29105"/>
        <label>2</label>
    </ligand>
</feature>
<comment type="similarity">
    <text evidence="1">Belongs to the peptidase M20 family.</text>
</comment>
<dbReference type="GO" id="GO:0016813">
    <property type="term" value="F:hydrolase activity, acting on carbon-nitrogen (but not peptide) bonds, in linear amidines"/>
    <property type="evidence" value="ECO:0007669"/>
    <property type="project" value="InterPro"/>
</dbReference>
<dbReference type="GO" id="GO:0046872">
    <property type="term" value="F:metal ion binding"/>
    <property type="evidence" value="ECO:0007669"/>
    <property type="project" value="UniProtKB-KW"/>
</dbReference>
<dbReference type="InterPro" id="IPR010158">
    <property type="entry name" value="Amidase_Cbmase"/>
</dbReference>
<dbReference type="InterPro" id="IPR036264">
    <property type="entry name" value="Bact_exopeptidase_dim_dom"/>
</dbReference>
<dbReference type="SUPFAM" id="SSF53187">
    <property type="entry name" value="Zn-dependent exopeptidases"/>
    <property type="match status" value="1"/>
</dbReference>
<reference evidence="4 5" key="1">
    <citation type="submission" date="2020-08" db="EMBL/GenBank/DDBJ databases">
        <title>Genomic Encyclopedia of Type Strains, Phase IV (KMG-IV): sequencing the most valuable type-strain genomes for metagenomic binning, comparative biology and taxonomic classification.</title>
        <authorList>
            <person name="Goeker M."/>
        </authorList>
    </citation>
    <scope>NUCLEOTIDE SEQUENCE [LARGE SCALE GENOMIC DNA]</scope>
    <source>
        <strain evidence="4 5">DSM 24661</strain>
    </source>
</reference>
<dbReference type="EC" id="3.5.1.87" evidence="4"/>
<evidence type="ECO:0000256" key="3">
    <source>
        <dbReference type="PIRSR" id="PIRSR001235-1"/>
    </source>
</evidence>